<keyword evidence="3" id="KW-1185">Reference proteome</keyword>
<feature type="compositionally biased region" description="Polar residues" evidence="1">
    <location>
        <begin position="115"/>
        <end position="124"/>
    </location>
</feature>
<evidence type="ECO:0000313" key="3">
    <source>
        <dbReference type="Proteomes" id="UP000326924"/>
    </source>
</evidence>
<feature type="compositionally biased region" description="Polar residues" evidence="1">
    <location>
        <begin position="70"/>
        <end position="79"/>
    </location>
</feature>
<dbReference type="AlphaFoldDB" id="A0A5J5EW03"/>
<evidence type="ECO:0000256" key="1">
    <source>
        <dbReference type="SAM" id="MobiDB-lite"/>
    </source>
</evidence>
<comment type="caution">
    <text evidence="2">The sequence shown here is derived from an EMBL/GenBank/DDBJ whole genome shotgun (WGS) entry which is preliminary data.</text>
</comment>
<protein>
    <submittedName>
        <fullName evidence="2">Uncharacterized protein</fullName>
    </submittedName>
</protein>
<feature type="region of interest" description="Disordered" evidence="1">
    <location>
        <begin position="146"/>
        <end position="166"/>
    </location>
</feature>
<dbReference type="Proteomes" id="UP000326924">
    <property type="component" value="Unassembled WGS sequence"/>
</dbReference>
<dbReference type="OrthoDB" id="4159136at2759"/>
<dbReference type="Pfam" id="PF12223">
    <property type="entry name" value="DUF3602"/>
    <property type="match status" value="1"/>
</dbReference>
<name>A0A5J5EW03_9PEZI</name>
<gene>
    <name evidence="2" type="ORF">FN846DRAFT_778723</name>
</gene>
<organism evidence="2 3">
    <name type="scientific">Sphaerosporella brunnea</name>
    <dbReference type="NCBI Taxonomy" id="1250544"/>
    <lineage>
        <taxon>Eukaryota</taxon>
        <taxon>Fungi</taxon>
        <taxon>Dikarya</taxon>
        <taxon>Ascomycota</taxon>
        <taxon>Pezizomycotina</taxon>
        <taxon>Pezizomycetes</taxon>
        <taxon>Pezizales</taxon>
        <taxon>Pyronemataceae</taxon>
        <taxon>Sphaerosporella</taxon>
    </lineage>
</organism>
<accession>A0A5J5EW03</accession>
<proteinExistence type="predicted"/>
<feature type="region of interest" description="Disordered" evidence="1">
    <location>
        <begin position="1"/>
        <end position="21"/>
    </location>
</feature>
<dbReference type="InterPro" id="IPR022024">
    <property type="entry name" value="DUF3602"/>
</dbReference>
<dbReference type="PANTHER" id="PTHR34693">
    <property type="entry name" value="PROTEIN PAR32"/>
    <property type="match status" value="1"/>
</dbReference>
<sequence>MSSGYVRMGRGGAGNHIPQEELLKQAEDIEAQNKADKRLSTANQLAQEELVSPTPGEYKHMGRGGAGNWFQPSELNQNGTTATPEEDEDATEVPAAEKPSVRQWSGRGGAGNFAGNHQQLTNPNADELKKAEEIELQERLEEVRRSVDVALPKPPSAHLSGGYRSS</sequence>
<dbReference type="InParanoid" id="A0A5J5EW03"/>
<dbReference type="PANTHER" id="PTHR34693:SF5">
    <property type="match status" value="1"/>
</dbReference>
<evidence type="ECO:0000313" key="2">
    <source>
        <dbReference type="EMBL" id="KAA8905768.1"/>
    </source>
</evidence>
<dbReference type="InterPro" id="IPR053203">
    <property type="entry name" value="Cisplatin_resist-associated"/>
</dbReference>
<dbReference type="EMBL" id="VXIS01000096">
    <property type="protein sequence ID" value="KAA8905768.1"/>
    <property type="molecule type" value="Genomic_DNA"/>
</dbReference>
<feature type="region of interest" description="Disordered" evidence="1">
    <location>
        <begin position="33"/>
        <end position="133"/>
    </location>
</feature>
<reference evidence="2 3" key="1">
    <citation type="submission" date="2019-09" db="EMBL/GenBank/DDBJ databases">
        <title>Draft genome of the ectomycorrhizal ascomycete Sphaerosporella brunnea.</title>
        <authorList>
            <consortium name="DOE Joint Genome Institute"/>
            <person name="Benucci G.M."/>
            <person name="Marozzi G."/>
            <person name="Antonielli L."/>
            <person name="Sanchez S."/>
            <person name="Marco P."/>
            <person name="Wang X."/>
            <person name="Falini L.B."/>
            <person name="Barry K."/>
            <person name="Haridas S."/>
            <person name="Lipzen A."/>
            <person name="Labutti K."/>
            <person name="Grigoriev I.V."/>
            <person name="Murat C."/>
            <person name="Martin F."/>
            <person name="Albertini E."/>
            <person name="Donnini D."/>
            <person name="Bonito G."/>
        </authorList>
    </citation>
    <scope>NUCLEOTIDE SEQUENCE [LARGE SCALE GENOMIC DNA]</scope>
    <source>
        <strain evidence="2 3">Sb_GMNB300</strain>
    </source>
</reference>